<evidence type="ECO:0000256" key="1">
    <source>
        <dbReference type="ARBA" id="ARBA00022737"/>
    </source>
</evidence>
<sequence length="342" mass="37093">MRQIQNLDRIPRRARGAETGNRSRIGLAGKTRLIVLPVILSAALLSCSRKPSETAQSAPEGPGVRTEMLVSAGWLEGNLGQENLVLLQVADSSADYHKSHIPGALYLRWKDIVVDRDGVPNELPDPEQLTALVQRLGITENSRIVLYDQGDGVQAARAYVTLDYLGLGGVTALLDGQLKKWTAEGRPVNSEVPEIHPSSFVPHFNPEIIVSLDEMRKLVESGDTGACLVDARSPEQYSGKETGHGSTRGGHIPGAENLPWQLSIVSADDPVFKPADELRKLYAGAGASSGRPVITYCNTGRTASQDYFVLKYLGYNTRLYDGSFSQWSTAEETPVQAGAEQK</sequence>
<dbReference type="InterPro" id="IPR001763">
    <property type="entry name" value="Rhodanese-like_dom"/>
</dbReference>
<dbReference type="InterPro" id="IPR036873">
    <property type="entry name" value="Rhodanese-like_dom_sf"/>
</dbReference>
<dbReference type="PROSITE" id="PS50206">
    <property type="entry name" value="RHODANESE_3"/>
    <property type="match status" value="2"/>
</dbReference>
<dbReference type="PROSITE" id="PS00380">
    <property type="entry name" value="RHODANESE_1"/>
    <property type="match status" value="1"/>
</dbReference>
<organism evidence="3 4">
    <name type="scientific">Candidatus Glassbacteria bacterium RIFCSPLOWO2_12_FULL_58_11</name>
    <dbReference type="NCBI Taxonomy" id="1817867"/>
    <lineage>
        <taxon>Bacteria</taxon>
        <taxon>Candidatus Glassiibacteriota</taxon>
    </lineage>
</organism>
<dbReference type="PANTHER" id="PTHR43855:SF1">
    <property type="entry name" value="THIOSULFATE SULFURTRANSFERASE"/>
    <property type="match status" value="1"/>
</dbReference>
<dbReference type="Proteomes" id="UP000179129">
    <property type="component" value="Unassembled WGS sequence"/>
</dbReference>
<dbReference type="InterPro" id="IPR001307">
    <property type="entry name" value="Thiosulphate_STrfase_CS"/>
</dbReference>
<dbReference type="EMBL" id="MFIX01000146">
    <property type="protein sequence ID" value="OGG03403.1"/>
    <property type="molecule type" value="Genomic_DNA"/>
</dbReference>
<dbReference type="PANTHER" id="PTHR43855">
    <property type="entry name" value="THIOSULFATE SULFURTRANSFERASE"/>
    <property type="match status" value="1"/>
</dbReference>
<dbReference type="GO" id="GO:0004792">
    <property type="term" value="F:thiosulfate-cyanide sulfurtransferase activity"/>
    <property type="evidence" value="ECO:0007669"/>
    <property type="project" value="InterPro"/>
</dbReference>
<evidence type="ECO:0000313" key="3">
    <source>
        <dbReference type="EMBL" id="OGG03403.1"/>
    </source>
</evidence>
<comment type="caution">
    <text evidence="3">The sequence shown here is derived from an EMBL/GenBank/DDBJ whole genome shotgun (WGS) entry which is preliminary data.</text>
</comment>
<dbReference type="CDD" id="cd01449">
    <property type="entry name" value="TST_Repeat_2"/>
    <property type="match status" value="1"/>
</dbReference>
<dbReference type="SUPFAM" id="SSF52821">
    <property type="entry name" value="Rhodanese/Cell cycle control phosphatase"/>
    <property type="match status" value="2"/>
</dbReference>
<accession>A0A1F5YTJ8</accession>
<protein>
    <recommendedName>
        <fullName evidence="2">Rhodanese domain-containing protein</fullName>
    </recommendedName>
</protein>
<evidence type="ECO:0000313" key="4">
    <source>
        <dbReference type="Proteomes" id="UP000179129"/>
    </source>
</evidence>
<dbReference type="Pfam" id="PF00581">
    <property type="entry name" value="Rhodanese"/>
    <property type="match status" value="2"/>
</dbReference>
<reference evidence="3 4" key="1">
    <citation type="journal article" date="2016" name="Nat. Commun.">
        <title>Thousands of microbial genomes shed light on interconnected biogeochemical processes in an aquifer system.</title>
        <authorList>
            <person name="Anantharaman K."/>
            <person name="Brown C.T."/>
            <person name="Hug L.A."/>
            <person name="Sharon I."/>
            <person name="Castelle C.J."/>
            <person name="Probst A.J."/>
            <person name="Thomas B.C."/>
            <person name="Singh A."/>
            <person name="Wilkins M.J."/>
            <person name="Karaoz U."/>
            <person name="Brodie E.L."/>
            <person name="Williams K.H."/>
            <person name="Hubbard S.S."/>
            <person name="Banfield J.F."/>
        </authorList>
    </citation>
    <scope>NUCLEOTIDE SEQUENCE [LARGE SCALE GENOMIC DNA]</scope>
</reference>
<feature type="domain" description="Rhodanese" evidence="2">
    <location>
        <begin position="222"/>
        <end position="336"/>
    </location>
</feature>
<feature type="domain" description="Rhodanese" evidence="2">
    <location>
        <begin position="80"/>
        <end position="190"/>
    </location>
</feature>
<proteinExistence type="predicted"/>
<dbReference type="STRING" id="1817867.A3F83_12615"/>
<dbReference type="CDD" id="cd01448">
    <property type="entry name" value="TST_Repeat_1"/>
    <property type="match status" value="1"/>
</dbReference>
<keyword evidence="1" id="KW-0677">Repeat</keyword>
<evidence type="ECO:0000259" key="2">
    <source>
        <dbReference type="PROSITE" id="PS50206"/>
    </source>
</evidence>
<dbReference type="Gene3D" id="3.40.250.10">
    <property type="entry name" value="Rhodanese-like domain"/>
    <property type="match status" value="2"/>
</dbReference>
<gene>
    <name evidence="3" type="ORF">A3F83_12615</name>
</gene>
<dbReference type="AlphaFoldDB" id="A0A1F5YTJ8"/>
<dbReference type="InterPro" id="IPR051126">
    <property type="entry name" value="Thiosulfate_sulfurtransferase"/>
</dbReference>
<name>A0A1F5YTJ8_9BACT</name>
<dbReference type="SMART" id="SM00450">
    <property type="entry name" value="RHOD"/>
    <property type="match status" value="2"/>
</dbReference>